<dbReference type="Pfam" id="PF07002">
    <property type="entry name" value="Copine"/>
    <property type="match status" value="1"/>
</dbReference>
<dbReference type="AlphaFoldDB" id="A0A8S9ZEE6"/>
<dbReference type="SUPFAM" id="SSF53300">
    <property type="entry name" value="vWA-like"/>
    <property type="match status" value="1"/>
</dbReference>
<dbReference type="EMBL" id="JABEBT010000129">
    <property type="protein sequence ID" value="KAF7630824.1"/>
    <property type="molecule type" value="Genomic_DNA"/>
</dbReference>
<reference evidence="2" key="1">
    <citation type="journal article" date="2020" name="Ecol. Evol.">
        <title>Genome structure and content of the rice root-knot nematode (Meloidogyne graminicola).</title>
        <authorList>
            <person name="Phan N.T."/>
            <person name="Danchin E.G.J."/>
            <person name="Klopp C."/>
            <person name="Perfus-Barbeoch L."/>
            <person name="Kozlowski D.K."/>
            <person name="Koutsovoulos G.D."/>
            <person name="Lopez-Roques C."/>
            <person name="Bouchez O."/>
            <person name="Zahm M."/>
            <person name="Besnard G."/>
            <person name="Bellafiore S."/>
        </authorList>
    </citation>
    <scope>NUCLEOTIDE SEQUENCE</scope>
    <source>
        <strain evidence="2">VN-18</strain>
    </source>
</reference>
<name>A0A8S9ZEE6_9BILA</name>
<keyword evidence="3" id="KW-1185">Reference proteome</keyword>
<accession>A0A8S9ZEE6</accession>
<dbReference type="Proteomes" id="UP000605970">
    <property type="component" value="Unassembled WGS sequence"/>
</dbReference>
<protein>
    <submittedName>
        <fullName evidence="2">Copine domain-containing protein</fullName>
    </submittedName>
</protein>
<feature type="domain" description="Copine C-terminal" evidence="1">
    <location>
        <begin position="20"/>
        <end position="140"/>
    </location>
</feature>
<dbReference type="InterPro" id="IPR036465">
    <property type="entry name" value="vWFA_dom_sf"/>
</dbReference>
<dbReference type="InterPro" id="IPR045052">
    <property type="entry name" value="Copine"/>
</dbReference>
<sequence>MDVNKLKKLIKIHFLFLRLHRIALLGFGAKLPPSFQFSSLFALNGSLDTPWLRSTSDILNYYKNFSMSLLPFAPTQYSQVIHYVIKLAKVAKKAQADIHFSLIILTNGQLRDPSDTIDNIVEASFLPISIFFILIGNNSHPAGETNIRRVCSPTIKSSKNLPLQRETASLISGNHPSLTQQLINTLSRQLILYRLYKNDKMN</sequence>
<evidence type="ECO:0000313" key="3">
    <source>
        <dbReference type="Proteomes" id="UP000605970"/>
    </source>
</evidence>
<dbReference type="PANTHER" id="PTHR10857:SF111">
    <property type="entry name" value="VWFA DOMAIN-CONTAINING PROTEIN"/>
    <property type="match status" value="1"/>
</dbReference>
<comment type="caution">
    <text evidence="2">The sequence shown here is derived from an EMBL/GenBank/DDBJ whole genome shotgun (WGS) entry which is preliminary data.</text>
</comment>
<dbReference type="PANTHER" id="PTHR10857">
    <property type="entry name" value="COPINE"/>
    <property type="match status" value="1"/>
</dbReference>
<proteinExistence type="predicted"/>
<evidence type="ECO:0000259" key="1">
    <source>
        <dbReference type="Pfam" id="PF07002"/>
    </source>
</evidence>
<dbReference type="GO" id="GO:0005544">
    <property type="term" value="F:calcium-dependent phospholipid binding"/>
    <property type="evidence" value="ECO:0007669"/>
    <property type="project" value="InterPro"/>
</dbReference>
<dbReference type="GO" id="GO:0005886">
    <property type="term" value="C:plasma membrane"/>
    <property type="evidence" value="ECO:0007669"/>
    <property type="project" value="TreeGrafter"/>
</dbReference>
<organism evidence="2 3">
    <name type="scientific">Meloidogyne graminicola</name>
    <dbReference type="NCBI Taxonomy" id="189291"/>
    <lineage>
        <taxon>Eukaryota</taxon>
        <taxon>Metazoa</taxon>
        <taxon>Ecdysozoa</taxon>
        <taxon>Nematoda</taxon>
        <taxon>Chromadorea</taxon>
        <taxon>Rhabditida</taxon>
        <taxon>Tylenchina</taxon>
        <taxon>Tylenchomorpha</taxon>
        <taxon>Tylenchoidea</taxon>
        <taxon>Meloidogynidae</taxon>
        <taxon>Meloidogyninae</taxon>
        <taxon>Meloidogyne</taxon>
    </lineage>
</organism>
<gene>
    <name evidence="2" type="ORF">Mgra_00008922</name>
</gene>
<dbReference type="OrthoDB" id="5855668at2759"/>
<dbReference type="InterPro" id="IPR010734">
    <property type="entry name" value="Copine_C"/>
</dbReference>
<evidence type="ECO:0000313" key="2">
    <source>
        <dbReference type="EMBL" id="KAF7630824.1"/>
    </source>
</evidence>
<dbReference type="GO" id="GO:0071277">
    <property type="term" value="P:cellular response to calcium ion"/>
    <property type="evidence" value="ECO:0007669"/>
    <property type="project" value="TreeGrafter"/>
</dbReference>